<dbReference type="InterPro" id="IPR011250">
    <property type="entry name" value="OMP/PagP_B-barrel"/>
</dbReference>
<evidence type="ECO:0000256" key="2">
    <source>
        <dbReference type="SAM" id="SignalP"/>
    </source>
</evidence>
<feature type="domain" description="Outer membrane protein beta-barrel" evidence="3">
    <location>
        <begin position="7"/>
        <end position="210"/>
    </location>
</feature>
<gene>
    <name evidence="4" type="ORF">RI845_15580</name>
</gene>
<evidence type="ECO:0000259" key="3">
    <source>
        <dbReference type="Pfam" id="PF13505"/>
    </source>
</evidence>
<dbReference type="EMBL" id="CP134146">
    <property type="protein sequence ID" value="WNC67934.1"/>
    <property type="molecule type" value="Genomic_DNA"/>
</dbReference>
<keyword evidence="1 2" id="KW-0732">Signal</keyword>
<feature type="signal peptide" evidence="2">
    <location>
        <begin position="1"/>
        <end position="20"/>
    </location>
</feature>
<dbReference type="Proteomes" id="UP001248581">
    <property type="component" value="Chromosome"/>
</dbReference>
<dbReference type="Gene3D" id="2.40.160.20">
    <property type="match status" value="1"/>
</dbReference>
<keyword evidence="5" id="KW-1185">Reference proteome</keyword>
<evidence type="ECO:0000256" key="1">
    <source>
        <dbReference type="ARBA" id="ARBA00022729"/>
    </source>
</evidence>
<reference evidence="5" key="1">
    <citation type="submission" date="2023-09" db="EMBL/GenBank/DDBJ databases">
        <authorList>
            <person name="Li S."/>
            <person name="Li X."/>
            <person name="Zhang C."/>
            <person name="Zhao Z."/>
        </authorList>
    </citation>
    <scope>NUCLEOTIDE SEQUENCE [LARGE SCALE GENOMIC DNA]</scope>
    <source>
        <strain evidence="5">SQ345</strain>
    </source>
</reference>
<dbReference type="SUPFAM" id="SSF56925">
    <property type="entry name" value="OMPA-like"/>
    <property type="match status" value="1"/>
</dbReference>
<feature type="chain" id="PRO_5046409116" evidence="2">
    <location>
        <begin position="21"/>
        <end position="210"/>
    </location>
</feature>
<name>A0ABY9TGM2_9GAMM</name>
<proteinExistence type="predicted"/>
<dbReference type="RefSeq" id="WP_348387092.1">
    <property type="nucleotide sequence ID" value="NZ_CP134146.1"/>
</dbReference>
<evidence type="ECO:0000313" key="5">
    <source>
        <dbReference type="Proteomes" id="UP001248581"/>
    </source>
</evidence>
<dbReference type="Pfam" id="PF13505">
    <property type="entry name" value="OMP_b-brl"/>
    <property type="match status" value="1"/>
</dbReference>
<evidence type="ECO:0000313" key="4">
    <source>
        <dbReference type="EMBL" id="WNC67934.1"/>
    </source>
</evidence>
<dbReference type="InterPro" id="IPR027385">
    <property type="entry name" value="Beta-barrel_OMP"/>
</dbReference>
<protein>
    <submittedName>
        <fullName evidence="4">Outer membrane beta-barrel protein</fullName>
    </submittedName>
</protein>
<sequence>MKKYLLALLTCVLFSSHSFAQSDSNEYWDITVFAGERTSDNFEDDEDLEEGEEAFEVDFLNDSSAGIILGWEFDYNRTGELLFSHSSTEFDGDVELDDMEISISYLHIGGTVTVSEGKVPIYIGGGLGVAHLEPGDDTLDSETRPSANLGIGAKFEFADSLSLRLDARGYATFFDSDGFLFCSGNKGCVIRTESNMWLQGEFTVGLTYRF</sequence>
<organism evidence="4 5">
    <name type="scientific">Thalassotalea nanhaiensis</name>
    <dbReference type="NCBI Taxonomy" id="3065648"/>
    <lineage>
        <taxon>Bacteria</taxon>
        <taxon>Pseudomonadati</taxon>
        <taxon>Pseudomonadota</taxon>
        <taxon>Gammaproteobacteria</taxon>
        <taxon>Alteromonadales</taxon>
        <taxon>Colwelliaceae</taxon>
        <taxon>Thalassotalea</taxon>
    </lineage>
</organism>
<accession>A0ABY9TGM2</accession>